<evidence type="ECO:0000256" key="3">
    <source>
        <dbReference type="ARBA" id="ARBA00023163"/>
    </source>
</evidence>
<gene>
    <name evidence="5" type="ORF">BN112_2733</name>
</gene>
<evidence type="ECO:0000256" key="2">
    <source>
        <dbReference type="ARBA" id="ARBA00023125"/>
    </source>
</evidence>
<evidence type="ECO:0000313" key="6">
    <source>
        <dbReference type="Proteomes" id="UP000007564"/>
    </source>
</evidence>
<dbReference type="GO" id="GO:0003677">
    <property type="term" value="F:DNA binding"/>
    <property type="evidence" value="ECO:0007669"/>
    <property type="project" value="UniProtKB-KW"/>
</dbReference>
<dbReference type="InterPro" id="IPR011711">
    <property type="entry name" value="GntR_C"/>
</dbReference>
<dbReference type="InterPro" id="IPR000524">
    <property type="entry name" value="Tscrpt_reg_HTH_GntR"/>
</dbReference>
<dbReference type="SUPFAM" id="SSF48008">
    <property type="entry name" value="GntR ligand-binding domain-like"/>
    <property type="match status" value="1"/>
</dbReference>
<accession>A0A0C6P581</accession>
<dbReference type="Pfam" id="PF07729">
    <property type="entry name" value="FCD"/>
    <property type="match status" value="1"/>
</dbReference>
<keyword evidence="2" id="KW-0238">DNA-binding</keyword>
<keyword evidence="1" id="KW-0805">Transcription regulation</keyword>
<dbReference type="Gene3D" id="1.20.120.530">
    <property type="entry name" value="GntR ligand-binding domain-like"/>
    <property type="match status" value="1"/>
</dbReference>
<dbReference type="GO" id="GO:0003700">
    <property type="term" value="F:DNA-binding transcription factor activity"/>
    <property type="evidence" value="ECO:0007669"/>
    <property type="project" value="InterPro"/>
</dbReference>
<organism evidence="5 6">
    <name type="scientific">Bordetella bronchiseptica 253</name>
    <dbReference type="NCBI Taxonomy" id="568707"/>
    <lineage>
        <taxon>Bacteria</taxon>
        <taxon>Pseudomonadati</taxon>
        <taxon>Pseudomonadota</taxon>
        <taxon>Betaproteobacteria</taxon>
        <taxon>Burkholderiales</taxon>
        <taxon>Alcaligenaceae</taxon>
        <taxon>Bordetella</taxon>
    </lineage>
</organism>
<dbReference type="SMART" id="SM00895">
    <property type="entry name" value="FCD"/>
    <property type="match status" value="1"/>
</dbReference>
<dbReference type="GeneID" id="56480623"/>
<dbReference type="RefSeq" id="WP_003808107.1">
    <property type="nucleotide sequence ID" value="NC_019382.1"/>
</dbReference>
<evidence type="ECO:0000259" key="4">
    <source>
        <dbReference type="PROSITE" id="PS50949"/>
    </source>
</evidence>
<dbReference type="InterPro" id="IPR036388">
    <property type="entry name" value="WH-like_DNA-bd_sf"/>
</dbReference>
<reference evidence="5 6" key="1">
    <citation type="journal article" date="2012" name="BMC Genomics">
        <title>Comparative genomics of the classical Bordetella subspecies: the evolution and exchange of virulence-associated diversity amongst closely related pathogens.</title>
        <authorList>
            <person name="Park J."/>
            <person name="Zhang Y."/>
            <person name="Buboltz A.M."/>
            <person name="Zhang X."/>
            <person name="Schuster S.C."/>
            <person name="Ahuja U."/>
            <person name="Liu M."/>
            <person name="Miller J.F."/>
            <person name="Sebaihia M."/>
            <person name="Bentley S.D."/>
            <person name="Parkhill J."/>
            <person name="Harvill E.T."/>
        </authorList>
    </citation>
    <scope>NUCLEOTIDE SEQUENCE [LARGE SCALE GENOMIC DNA]</scope>
    <source>
        <strain evidence="5 6">253</strain>
    </source>
</reference>
<dbReference type="Pfam" id="PF00392">
    <property type="entry name" value="GntR"/>
    <property type="match status" value="1"/>
</dbReference>
<name>A0A0C6P581_BORBO</name>
<sequence length="227" mass="25957">MSARSAPKSQTRSSTEISEEILRRIQSGRYLPGDSLSQYELASEFGTSRTPIREALRFLEARRAISLTDTGRAMVAIPSVRAIREAFEVRAELEGLAARLAVDWIEDKHLKLLAQHQKHYASTLRSRVRNERGSEWLQHNFDFHHLITELSHNERLLDMVSELQSSSVSDVLGFASKMPPRLMEENIQQHEAIIAALTRRDGAAAREAMIEHVLRTMRLVIDWMESR</sequence>
<dbReference type="AlphaFoldDB" id="A0A0C6P581"/>
<dbReference type="PROSITE" id="PS50949">
    <property type="entry name" value="HTH_GNTR"/>
    <property type="match status" value="1"/>
</dbReference>
<dbReference type="PANTHER" id="PTHR43537:SF24">
    <property type="entry name" value="GLUCONATE OPERON TRANSCRIPTIONAL REPRESSOR"/>
    <property type="match status" value="1"/>
</dbReference>
<dbReference type="Proteomes" id="UP000007564">
    <property type="component" value="Chromosome"/>
</dbReference>
<dbReference type="SUPFAM" id="SSF46785">
    <property type="entry name" value="Winged helix' DNA-binding domain"/>
    <property type="match status" value="1"/>
</dbReference>
<feature type="domain" description="HTH gntR-type" evidence="4">
    <location>
        <begin position="11"/>
        <end position="78"/>
    </location>
</feature>
<dbReference type="PANTHER" id="PTHR43537">
    <property type="entry name" value="TRANSCRIPTIONAL REGULATOR, GNTR FAMILY"/>
    <property type="match status" value="1"/>
</dbReference>
<proteinExistence type="predicted"/>
<keyword evidence="3" id="KW-0804">Transcription</keyword>
<evidence type="ECO:0000313" key="5">
    <source>
        <dbReference type="EMBL" id="CCJ54650.1"/>
    </source>
</evidence>
<dbReference type="EMBL" id="HE965806">
    <property type="protein sequence ID" value="CCJ54650.1"/>
    <property type="molecule type" value="Genomic_DNA"/>
</dbReference>
<dbReference type="KEGG" id="bbh:BN112_2733"/>
<dbReference type="HOGENOM" id="CLU_017584_5_1_4"/>
<dbReference type="InterPro" id="IPR036390">
    <property type="entry name" value="WH_DNA-bd_sf"/>
</dbReference>
<evidence type="ECO:0000256" key="1">
    <source>
        <dbReference type="ARBA" id="ARBA00023015"/>
    </source>
</evidence>
<dbReference type="Gene3D" id="1.10.10.10">
    <property type="entry name" value="Winged helix-like DNA-binding domain superfamily/Winged helix DNA-binding domain"/>
    <property type="match status" value="1"/>
</dbReference>
<protein>
    <submittedName>
        <fullName evidence="5">Putative GntR-family transcriptional regulator</fullName>
    </submittedName>
</protein>
<dbReference type="OrthoDB" id="8664638at2"/>
<dbReference type="InterPro" id="IPR008920">
    <property type="entry name" value="TF_FadR/GntR_C"/>
</dbReference>
<dbReference type="SMART" id="SM00345">
    <property type="entry name" value="HTH_GNTR"/>
    <property type="match status" value="1"/>
</dbReference>